<sequence length="370" mass="39531">MAARAGFRPRWDAFTTNVKNQGTLVIDKLKRVVHQDESESRDEEKLKELIRKIEEESRKRFERWCRAELAKECWREHLLGASIPFETFTFHVDADFSSSSASSADHRGSSVLPPGPGDIEVAHLQSIASARLAAQGCEVLGKIKREQLVEFESVYGLHGYFDTTGTHDDASSSADHCVGPILPQLQSDRSAHFAAWAHSSWALAAAAAAAAVDDDDEGKWMKPCIGPVLACDCEPEYFDSDPAPPTPPTIARPPRPLPPASPPPPSIATPPPSPASPPPPSTATPPPPSPTPTTTRASPTPPPIPTATVRPPPPLPRATVTPTPTTPPSTATTTPIPTWVWVGGVMVLSAGVAVLAIKLAYDYLGGGRND</sequence>
<proteinExistence type="predicted"/>
<name>A0A0E0IMX9_ORYNI</name>
<feature type="transmembrane region" description="Helical" evidence="2">
    <location>
        <begin position="339"/>
        <end position="361"/>
    </location>
</feature>
<evidence type="ECO:0000256" key="2">
    <source>
        <dbReference type="SAM" id="Phobius"/>
    </source>
</evidence>
<dbReference type="Gramene" id="ONIVA09G18870.1">
    <property type="protein sequence ID" value="ONIVA09G18870.1"/>
    <property type="gene ID" value="ONIVA09G18870"/>
</dbReference>
<keyword evidence="2" id="KW-0812">Transmembrane</keyword>
<evidence type="ECO:0000313" key="4">
    <source>
        <dbReference type="Proteomes" id="UP000006591"/>
    </source>
</evidence>
<dbReference type="HOGENOM" id="CLU_913947_0_0_1"/>
<keyword evidence="2" id="KW-0472">Membrane</keyword>
<organism evidence="3">
    <name type="scientific">Oryza nivara</name>
    <name type="common">Indian wild rice</name>
    <name type="synonym">Oryza sativa f. spontanea</name>
    <dbReference type="NCBI Taxonomy" id="4536"/>
    <lineage>
        <taxon>Eukaryota</taxon>
        <taxon>Viridiplantae</taxon>
        <taxon>Streptophyta</taxon>
        <taxon>Embryophyta</taxon>
        <taxon>Tracheophyta</taxon>
        <taxon>Spermatophyta</taxon>
        <taxon>Magnoliopsida</taxon>
        <taxon>Liliopsida</taxon>
        <taxon>Poales</taxon>
        <taxon>Poaceae</taxon>
        <taxon>BOP clade</taxon>
        <taxon>Oryzoideae</taxon>
        <taxon>Oryzeae</taxon>
        <taxon>Oryzinae</taxon>
        <taxon>Oryza</taxon>
    </lineage>
</organism>
<dbReference type="STRING" id="4536.A0A0E0IMX9"/>
<feature type="region of interest" description="Disordered" evidence="1">
    <location>
        <begin position="239"/>
        <end position="336"/>
    </location>
</feature>
<reference evidence="3" key="1">
    <citation type="submission" date="2015-04" db="UniProtKB">
        <authorList>
            <consortium name="EnsemblPlants"/>
        </authorList>
    </citation>
    <scope>IDENTIFICATION</scope>
    <source>
        <strain evidence="3">SL10</strain>
    </source>
</reference>
<protein>
    <submittedName>
        <fullName evidence="3">Uncharacterized protein</fullName>
    </submittedName>
</protein>
<keyword evidence="2" id="KW-1133">Transmembrane helix</keyword>
<dbReference type="AlphaFoldDB" id="A0A0E0IMX9"/>
<dbReference type="Proteomes" id="UP000006591">
    <property type="component" value="Chromosome 9"/>
</dbReference>
<evidence type="ECO:0000256" key="1">
    <source>
        <dbReference type="SAM" id="MobiDB-lite"/>
    </source>
</evidence>
<reference evidence="3" key="2">
    <citation type="submission" date="2018-04" db="EMBL/GenBank/DDBJ databases">
        <title>OnivRS2 (Oryza nivara Reference Sequence Version 2).</title>
        <authorList>
            <person name="Zhang J."/>
            <person name="Kudrna D."/>
            <person name="Lee S."/>
            <person name="Talag J."/>
            <person name="Rajasekar S."/>
            <person name="Welchert J."/>
            <person name="Hsing Y.-I."/>
            <person name="Wing R.A."/>
        </authorList>
    </citation>
    <scope>NUCLEOTIDE SEQUENCE [LARGE SCALE GENOMIC DNA]</scope>
    <source>
        <strain evidence="3">SL10</strain>
    </source>
</reference>
<feature type="compositionally biased region" description="Pro residues" evidence="1">
    <location>
        <begin position="299"/>
        <end position="316"/>
    </location>
</feature>
<feature type="compositionally biased region" description="Pro residues" evidence="1">
    <location>
        <begin position="242"/>
        <end position="291"/>
    </location>
</feature>
<evidence type="ECO:0000313" key="3">
    <source>
        <dbReference type="EnsemblPlants" id="ONIVA09G18870.1"/>
    </source>
</evidence>
<accession>A0A0E0IMX9</accession>
<dbReference type="eggNOG" id="ENOG502QQ2D">
    <property type="taxonomic scope" value="Eukaryota"/>
</dbReference>
<feature type="compositionally biased region" description="Low complexity" evidence="1">
    <location>
        <begin position="317"/>
        <end position="336"/>
    </location>
</feature>
<keyword evidence="4" id="KW-1185">Reference proteome</keyword>
<dbReference type="PRINTS" id="PR01217">
    <property type="entry name" value="PRICHEXTENSN"/>
</dbReference>
<dbReference type="OMA" id="KECWREH"/>
<dbReference type="EnsemblPlants" id="ONIVA09G18870.1">
    <property type="protein sequence ID" value="ONIVA09G18870.1"/>
    <property type="gene ID" value="ONIVA09G18870"/>
</dbReference>